<gene>
    <name evidence="2" type="ORF">KFL_013570020</name>
</gene>
<feature type="region of interest" description="Disordered" evidence="1">
    <location>
        <begin position="203"/>
        <end position="222"/>
    </location>
</feature>
<protein>
    <submittedName>
        <fullName evidence="2">Uncharacterized protein</fullName>
    </submittedName>
</protein>
<proteinExistence type="predicted"/>
<feature type="region of interest" description="Disordered" evidence="1">
    <location>
        <begin position="43"/>
        <end position="98"/>
    </location>
</feature>
<reference evidence="2 3" key="1">
    <citation type="journal article" date="2014" name="Nat. Commun.">
        <title>Klebsormidium flaccidum genome reveals primary factors for plant terrestrial adaptation.</title>
        <authorList>
            <person name="Hori K."/>
            <person name="Maruyama F."/>
            <person name="Fujisawa T."/>
            <person name="Togashi T."/>
            <person name="Yamamoto N."/>
            <person name="Seo M."/>
            <person name="Sato S."/>
            <person name="Yamada T."/>
            <person name="Mori H."/>
            <person name="Tajima N."/>
            <person name="Moriyama T."/>
            <person name="Ikeuchi M."/>
            <person name="Watanabe M."/>
            <person name="Wada H."/>
            <person name="Kobayashi K."/>
            <person name="Saito M."/>
            <person name="Masuda T."/>
            <person name="Sasaki-Sekimoto Y."/>
            <person name="Mashiguchi K."/>
            <person name="Awai K."/>
            <person name="Shimojima M."/>
            <person name="Masuda S."/>
            <person name="Iwai M."/>
            <person name="Nobusawa T."/>
            <person name="Narise T."/>
            <person name="Kondo S."/>
            <person name="Saito H."/>
            <person name="Sato R."/>
            <person name="Murakawa M."/>
            <person name="Ihara Y."/>
            <person name="Oshima-Yamada Y."/>
            <person name="Ohtaka K."/>
            <person name="Satoh M."/>
            <person name="Sonobe K."/>
            <person name="Ishii M."/>
            <person name="Ohtani R."/>
            <person name="Kanamori-Sato M."/>
            <person name="Honoki R."/>
            <person name="Miyazaki D."/>
            <person name="Mochizuki H."/>
            <person name="Umetsu J."/>
            <person name="Higashi K."/>
            <person name="Shibata D."/>
            <person name="Kamiya Y."/>
            <person name="Sato N."/>
            <person name="Nakamura Y."/>
            <person name="Tabata S."/>
            <person name="Ida S."/>
            <person name="Kurokawa K."/>
            <person name="Ohta H."/>
        </authorList>
    </citation>
    <scope>NUCLEOTIDE SEQUENCE [LARGE SCALE GENOMIC DNA]</scope>
    <source>
        <strain evidence="2 3">NIES-2285</strain>
    </source>
</reference>
<evidence type="ECO:0000313" key="2">
    <source>
        <dbReference type="EMBL" id="GAQ93202.1"/>
    </source>
</evidence>
<name>A0A1Y1ISZ8_KLENI</name>
<feature type="non-terminal residue" evidence="2">
    <location>
        <position position="222"/>
    </location>
</feature>
<accession>A0A1Y1ISZ8</accession>
<dbReference type="EMBL" id="DF238306">
    <property type="protein sequence ID" value="GAQ93202.1"/>
    <property type="molecule type" value="Genomic_DNA"/>
</dbReference>
<keyword evidence="3" id="KW-1185">Reference proteome</keyword>
<dbReference type="Proteomes" id="UP000054558">
    <property type="component" value="Unassembled WGS sequence"/>
</dbReference>
<evidence type="ECO:0000313" key="3">
    <source>
        <dbReference type="Proteomes" id="UP000054558"/>
    </source>
</evidence>
<sequence>MCEVSMSIDRGPGKGNTQVQQAGFKELPWVHCLVLGSTAAGDALPSGEPMAVQPTDAARQGEDRSCCKQNNQKPSPDANTAQGTSLSPTPAIDAGPHASGGKALSLAAIRQLAPRAVAGSPTGVSVRGLRVIRKRAGMACRRAREELGSTGLLWSKAAWDGSLHATMAGLQALAFTADVGLQQGFKEVLTLIKQAHLEGLQRLASASRGGHKTAASRAHTSP</sequence>
<feature type="compositionally biased region" description="Polar residues" evidence="1">
    <location>
        <begin position="67"/>
        <end position="88"/>
    </location>
</feature>
<organism evidence="2 3">
    <name type="scientific">Klebsormidium nitens</name>
    <name type="common">Green alga</name>
    <name type="synonym">Ulothrix nitens</name>
    <dbReference type="NCBI Taxonomy" id="105231"/>
    <lineage>
        <taxon>Eukaryota</taxon>
        <taxon>Viridiplantae</taxon>
        <taxon>Streptophyta</taxon>
        <taxon>Klebsormidiophyceae</taxon>
        <taxon>Klebsormidiales</taxon>
        <taxon>Klebsormidiaceae</taxon>
        <taxon>Klebsormidium</taxon>
    </lineage>
</organism>
<evidence type="ECO:0000256" key="1">
    <source>
        <dbReference type="SAM" id="MobiDB-lite"/>
    </source>
</evidence>
<dbReference type="AlphaFoldDB" id="A0A1Y1ISZ8"/>